<dbReference type="GeneID" id="107424914"/>
<dbReference type="InterPro" id="IPR043454">
    <property type="entry name" value="NPH3/RPT2-like"/>
</dbReference>
<dbReference type="PANTHER" id="PTHR32370">
    <property type="entry name" value="OS12G0117600 PROTEIN"/>
    <property type="match status" value="1"/>
</dbReference>
<dbReference type="InParanoid" id="A0A6P4AW19"/>
<evidence type="ECO:0000259" key="5">
    <source>
        <dbReference type="PROSITE" id="PS50097"/>
    </source>
</evidence>
<dbReference type="PROSITE" id="PS50097">
    <property type="entry name" value="BTB"/>
    <property type="match status" value="1"/>
</dbReference>
<dbReference type="PROSITE" id="PS51649">
    <property type="entry name" value="NPH3"/>
    <property type="match status" value="1"/>
</dbReference>
<evidence type="ECO:0000313" key="7">
    <source>
        <dbReference type="Proteomes" id="UP001652623"/>
    </source>
</evidence>
<evidence type="ECO:0000259" key="6">
    <source>
        <dbReference type="PROSITE" id="PS51649"/>
    </source>
</evidence>
<reference evidence="8" key="1">
    <citation type="submission" date="2025-08" db="UniProtKB">
        <authorList>
            <consortium name="RefSeq"/>
        </authorList>
    </citation>
    <scope>IDENTIFICATION</scope>
    <source>
        <tissue evidence="8">Seedling</tissue>
    </source>
</reference>
<dbReference type="InterPro" id="IPR011333">
    <property type="entry name" value="SKP1/BTB/POZ_sf"/>
</dbReference>
<gene>
    <name evidence="8" type="primary">LOC107424914</name>
</gene>
<name>A0A6P4AW19_ZIZJJ</name>
<dbReference type="AlphaFoldDB" id="A0A6P4AW19"/>
<dbReference type="InterPro" id="IPR027356">
    <property type="entry name" value="NPH3_dom"/>
</dbReference>
<evidence type="ECO:0000256" key="4">
    <source>
        <dbReference type="SAM" id="Coils"/>
    </source>
</evidence>
<dbReference type="KEGG" id="zju:107424914"/>
<dbReference type="FunCoup" id="A0A6P4AW19">
    <property type="interactions" value="472"/>
</dbReference>
<proteinExistence type="inferred from homology"/>
<evidence type="ECO:0000256" key="1">
    <source>
        <dbReference type="ARBA" id="ARBA00004906"/>
    </source>
</evidence>
<keyword evidence="7" id="KW-1185">Reference proteome</keyword>
<dbReference type="Gene3D" id="3.30.710.10">
    <property type="entry name" value="Potassium Channel Kv1.1, Chain A"/>
    <property type="match status" value="1"/>
</dbReference>
<protein>
    <submittedName>
        <fullName evidence="8">BTB/POZ domain-containing protein At3g49900</fullName>
    </submittedName>
</protein>
<comment type="similarity">
    <text evidence="3">Belongs to the NPH3 family.</text>
</comment>
<keyword evidence="4" id="KW-0175">Coiled coil</keyword>
<feature type="coiled-coil region" evidence="4">
    <location>
        <begin position="346"/>
        <end position="380"/>
    </location>
</feature>
<dbReference type="InterPro" id="IPR000210">
    <property type="entry name" value="BTB/POZ_dom"/>
</dbReference>
<feature type="domain" description="NPH3" evidence="6">
    <location>
        <begin position="233"/>
        <end position="301"/>
    </location>
</feature>
<dbReference type="Pfam" id="PF03000">
    <property type="entry name" value="NPH3"/>
    <property type="match status" value="1"/>
</dbReference>
<dbReference type="UniPathway" id="UPA00143"/>
<comment type="pathway">
    <text evidence="1">Protein modification; protein ubiquitination.</text>
</comment>
<dbReference type="SUPFAM" id="SSF54695">
    <property type="entry name" value="POZ domain"/>
    <property type="match status" value="1"/>
</dbReference>
<organism evidence="7 8">
    <name type="scientific">Ziziphus jujuba</name>
    <name type="common">Chinese jujube</name>
    <name type="synonym">Ziziphus sativa</name>
    <dbReference type="NCBI Taxonomy" id="326968"/>
    <lineage>
        <taxon>Eukaryota</taxon>
        <taxon>Viridiplantae</taxon>
        <taxon>Streptophyta</taxon>
        <taxon>Embryophyta</taxon>
        <taxon>Tracheophyta</taxon>
        <taxon>Spermatophyta</taxon>
        <taxon>Magnoliopsida</taxon>
        <taxon>eudicotyledons</taxon>
        <taxon>Gunneridae</taxon>
        <taxon>Pentapetalae</taxon>
        <taxon>rosids</taxon>
        <taxon>fabids</taxon>
        <taxon>Rosales</taxon>
        <taxon>Rhamnaceae</taxon>
        <taxon>Paliureae</taxon>
        <taxon>Ziziphus</taxon>
    </lineage>
</organism>
<dbReference type="SMART" id="SM00225">
    <property type="entry name" value="BTB"/>
    <property type="match status" value="1"/>
</dbReference>
<dbReference type="RefSeq" id="XP_015890291.3">
    <property type="nucleotide sequence ID" value="XM_016034805.4"/>
</dbReference>
<sequence>MKGWKNLEVVETIYEEEYEFSSSSSSLSPTPSSPPTPLHSKVEAWSLAAGRKAEVVIRVGGKCFHLHKEPLTSRSTYLKRLLTESVTELTLSPPLNISAETFTLVADFCYGTRLVITPFNLAALRTAAELLEMTEVNGDGDDNLVQITDPYFRQVIAVNRQHASIVFRTCLSLLPEAETAAFLLSKCVEAMNLTDDDNGGDEEDDVDGVDWFNNVLTVCPEDFHIVAEAMQRRFTSHDGVYKLVDFYIREHSKKITEEQKIQICNSIDCNKLSAEILMEAVQNPVMPLRFIVRAMLVEQLNTRRCIFSTSLTQSRHRPPPPQEDCKEEGPITLGAILQREATLRESERLKATLNATSLRIQSLEEELNGMKKKLLDESEKQRKSISMGSGRSSSFHIGTENKITIGDKMSASSASFRFFAKGRKMEETSSTSCRAGTPRLTKKISRRLINGLKKAFGVQSNELDDCAGESKTLNKVDRNGRDRRCERV</sequence>
<dbReference type="Pfam" id="PF00651">
    <property type="entry name" value="BTB"/>
    <property type="match status" value="1"/>
</dbReference>
<keyword evidence="2" id="KW-0833">Ubl conjugation pathway</keyword>
<accession>A0A6P4AW19</accession>
<dbReference type="Proteomes" id="UP001652623">
    <property type="component" value="Chromosome 7"/>
</dbReference>
<dbReference type="GO" id="GO:0016567">
    <property type="term" value="P:protein ubiquitination"/>
    <property type="evidence" value="ECO:0007669"/>
    <property type="project" value="UniProtKB-UniPathway"/>
</dbReference>
<evidence type="ECO:0000313" key="8">
    <source>
        <dbReference type="RefSeq" id="XP_015890291.3"/>
    </source>
</evidence>
<evidence type="ECO:0000256" key="2">
    <source>
        <dbReference type="ARBA" id="ARBA00022786"/>
    </source>
</evidence>
<feature type="domain" description="BTB" evidence="5">
    <location>
        <begin position="53"/>
        <end position="118"/>
    </location>
</feature>
<evidence type="ECO:0000256" key="3">
    <source>
        <dbReference type="PROSITE-ProRule" id="PRU00982"/>
    </source>
</evidence>